<dbReference type="SUPFAM" id="SSF52540">
    <property type="entry name" value="P-loop containing nucleoside triphosphate hydrolases"/>
    <property type="match status" value="1"/>
</dbReference>
<dbReference type="GO" id="GO:0005886">
    <property type="term" value="C:plasma membrane"/>
    <property type="evidence" value="ECO:0007669"/>
    <property type="project" value="UniProtKB-SubCell"/>
</dbReference>
<dbReference type="InterPro" id="IPR050445">
    <property type="entry name" value="Bact_polysacc_biosynth/exp"/>
</dbReference>
<feature type="region of interest" description="Disordered" evidence="8">
    <location>
        <begin position="673"/>
        <end position="695"/>
    </location>
</feature>
<keyword evidence="7 9" id="KW-0472">Membrane</keyword>
<comment type="subcellular location">
    <subcellularLocation>
        <location evidence="1">Cell membrane</location>
        <topology evidence="1">Multi-pass membrane protein</topology>
    </subcellularLocation>
</comment>
<feature type="compositionally biased region" description="Basic and acidic residues" evidence="8">
    <location>
        <begin position="678"/>
        <end position="688"/>
    </location>
</feature>
<evidence type="ECO:0000256" key="2">
    <source>
        <dbReference type="ARBA" id="ARBA00022475"/>
    </source>
</evidence>
<dbReference type="InterPro" id="IPR003856">
    <property type="entry name" value="LPS_length_determ_N"/>
</dbReference>
<evidence type="ECO:0000313" key="12">
    <source>
        <dbReference type="Proteomes" id="UP000007843"/>
    </source>
</evidence>
<name>A0A0H3H8Y2_KLEM8</name>
<keyword evidence="6 9" id="KW-1133">Transmembrane helix</keyword>
<evidence type="ECO:0000256" key="1">
    <source>
        <dbReference type="ARBA" id="ARBA00004651"/>
    </source>
</evidence>
<keyword evidence="4" id="KW-0547">Nucleotide-binding</keyword>
<accession>A0A0H3H8Y2</accession>
<dbReference type="InterPro" id="IPR027417">
    <property type="entry name" value="P-loop_NTPase"/>
</dbReference>
<evidence type="ECO:0000259" key="10">
    <source>
        <dbReference type="Pfam" id="PF02706"/>
    </source>
</evidence>
<proteinExistence type="predicted"/>
<feature type="domain" description="Polysaccharide chain length determinant N-terminal" evidence="10">
    <location>
        <begin position="16"/>
        <end position="105"/>
    </location>
</feature>
<gene>
    <name evidence="11" type="ordered locus">KOX_11805</name>
</gene>
<dbReference type="AlphaFoldDB" id="A0A0H3H8Y2"/>
<evidence type="ECO:0000256" key="4">
    <source>
        <dbReference type="ARBA" id="ARBA00022741"/>
    </source>
</evidence>
<protein>
    <submittedName>
        <fullName evidence="11">Putative capsulatr polysaccharide biosynthesis protein</fullName>
    </submittedName>
</protein>
<dbReference type="PANTHER" id="PTHR32309">
    <property type="entry name" value="TYROSINE-PROTEIN KINASE"/>
    <property type="match status" value="1"/>
</dbReference>
<dbReference type="EMBL" id="CP003218">
    <property type="protein sequence ID" value="AEX04087.1"/>
    <property type="molecule type" value="Genomic_DNA"/>
</dbReference>
<keyword evidence="3 9" id="KW-0812">Transmembrane</keyword>
<evidence type="ECO:0000256" key="5">
    <source>
        <dbReference type="ARBA" id="ARBA00022840"/>
    </source>
</evidence>
<evidence type="ECO:0000313" key="11">
    <source>
        <dbReference type="EMBL" id="AEX04087.1"/>
    </source>
</evidence>
<dbReference type="KEGG" id="kox:KOX_11805"/>
<keyword evidence="2" id="KW-1003">Cell membrane</keyword>
<evidence type="ECO:0000256" key="6">
    <source>
        <dbReference type="ARBA" id="ARBA00022989"/>
    </source>
</evidence>
<dbReference type="Proteomes" id="UP000007843">
    <property type="component" value="Chromosome"/>
</dbReference>
<evidence type="ECO:0000256" key="7">
    <source>
        <dbReference type="ARBA" id="ARBA00023136"/>
    </source>
</evidence>
<keyword evidence="5" id="KW-0067">ATP-binding</keyword>
<dbReference type="Gene3D" id="3.40.50.300">
    <property type="entry name" value="P-loop containing nucleotide triphosphate hydrolases"/>
    <property type="match status" value="1"/>
</dbReference>
<evidence type="ECO:0000256" key="9">
    <source>
        <dbReference type="SAM" id="Phobius"/>
    </source>
</evidence>
<dbReference type="Pfam" id="PF02706">
    <property type="entry name" value="Wzz"/>
    <property type="match status" value="1"/>
</dbReference>
<evidence type="ECO:0000256" key="8">
    <source>
        <dbReference type="SAM" id="MobiDB-lite"/>
    </source>
</evidence>
<evidence type="ECO:0000256" key="3">
    <source>
        <dbReference type="ARBA" id="ARBA00022692"/>
    </source>
</evidence>
<dbReference type="CDD" id="cd05387">
    <property type="entry name" value="BY-kinase"/>
    <property type="match status" value="1"/>
</dbReference>
<dbReference type="HOGENOM" id="CLU_009912_2_1_6"/>
<reference evidence="11 12" key="1">
    <citation type="journal article" date="2012" name="J. Bacteriol.">
        <title>Complete genome sequence of Klebsiella oxytoca KCTC 1686, used in production of 2,3-butanediol.</title>
        <authorList>
            <person name="Shin S.H."/>
            <person name="Kim S."/>
            <person name="Kim J.Y."/>
            <person name="Lee S."/>
            <person name="Um Y."/>
            <person name="Oh M.K."/>
            <person name="Kim Y.R."/>
            <person name="Lee J."/>
            <person name="Yang K.S."/>
        </authorList>
    </citation>
    <scope>NUCLEOTIDE SEQUENCE [LARGE SCALE GENOMIC DNA]</scope>
    <source>
        <strain evidence="12">ATCC 8724 / DSM 4798 / JCM 20051 / NBRC 3318 / NRRL B-199 / KCTC 1686</strain>
    </source>
</reference>
<dbReference type="InterPro" id="IPR005702">
    <property type="entry name" value="Wzc-like_C"/>
</dbReference>
<sequence length="695" mass="76940">MAISLVENGKKKEGFIDFTPYFNKIKHKLIWCLVVVVVAAAASWILTRFMSSSYTATATVLFKAQSQDVTPLPRLENYDSTRSDYYETKYALMGSRVVLEAAVKALKLDRDPEFNGGDNLDEAARVNNALRALQKNLTISGVRTTQLVSVSMEAKSPQKAADIANGVAQAFIDYSLAQKQKILLQAQGWNEKMMDDLRDKLDRQKADIDDFLKQNGLLTFRSMDGYETERLGIVINHLADATQRRLKAQTVWDKVRRQQGKAPEAIISLPEISGHPQIQDLRIALIQTRRNLSEAAKHYGPKHPKYLQAQAQLQVVNGQIGQVLGELLNGLRQQYQIALDDEQHYQKMLDDQKADFQALGARRDKYNTMMTALNKTEELYKSLYQRANEQKLSESFSVPDEVIYDAAVPPNLPSKPQRGLLIVMATLMALALYIMYLIVSTALDKTVNSISELKAKTGLDASGEFPLLPQANSAKLTFQNLLYADMLHSLRLALLGQNTHSGTILVTSAQADAGSSLIAEMLAWSAAKSGKTLLIDIDYLASAGLSARYPQHKTGFSERLDGRSAASQAMAPLSETLDFMPRGELSDSALLLLTSERLPALLTTLRQTYDYLIIDAPSLGLAQDALLLAPHVDISLLVVNAGEQASRIRDAQHRLQAAAPTPVATMLNRVQEENLETQEGKRLPERGMGELISPK</sequence>
<organism evidence="11 12">
    <name type="scientific">Klebsiella michiganensis (strain ATCC 8724 / DSM 4798 / JCM 20051 / NBRC 3318 / NRRL B-199 / KCTC 1686 / BUCSAV 143 / CCM 1901)</name>
    <dbReference type="NCBI Taxonomy" id="1006551"/>
    <lineage>
        <taxon>Bacteria</taxon>
        <taxon>Pseudomonadati</taxon>
        <taxon>Pseudomonadota</taxon>
        <taxon>Gammaproteobacteria</taxon>
        <taxon>Enterobacterales</taxon>
        <taxon>Enterobacteriaceae</taxon>
        <taxon>Klebsiella/Raoultella group</taxon>
        <taxon>Klebsiella</taxon>
    </lineage>
</organism>
<feature type="transmembrane region" description="Helical" evidence="9">
    <location>
        <begin position="420"/>
        <end position="439"/>
    </location>
</feature>
<dbReference type="RefSeq" id="WP_014228046.1">
    <property type="nucleotide sequence ID" value="NC_016612.1"/>
</dbReference>
<feature type="transmembrane region" description="Helical" evidence="9">
    <location>
        <begin position="28"/>
        <end position="46"/>
    </location>
</feature>
<dbReference type="GO" id="GO:0004713">
    <property type="term" value="F:protein tyrosine kinase activity"/>
    <property type="evidence" value="ECO:0007669"/>
    <property type="project" value="TreeGrafter"/>
</dbReference>
<dbReference type="PATRIC" id="fig|1006551.4.peg.2375"/>
<dbReference type="PANTHER" id="PTHR32309:SF13">
    <property type="entry name" value="FERRIC ENTEROBACTIN TRANSPORT PROTEIN FEPE"/>
    <property type="match status" value="1"/>
</dbReference>